<feature type="transmembrane region" description="Helical" evidence="4">
    <location>
        <begin position="238"/>
        <end position="257"/>
    </location>
</feature>
<keyword evidence="4" id="KW-1133">Transmembrane helix</keyword>
<feature type="transmembrane region" description="Helical" evidence="4">
    <location>
        <begin position="411"/>
        <end position="432"/>
    </location>
</feature>
<keyword evidence="6" id="KW-1185">Reference proteome</keyword>
<keyword evidence="4" id="KW-0472">Membrane</keyword>
<feature type="transmembrane region" description="Helical" evidence="4">
    <location>
        <begin position="372"/>
        <end position="399"/>
    </location>
</feature>
<evidence type="ECO:0000256" key="2">
    <source>
        <dbReference type="ARBA" id="ARBA00006727"/>
    </source>
</evidence>
<reference evidence="5" key="1">
    <citation type="submission" date="2022-07" db="EMBL/GenBank/DDBJ databases">
        <title>The genome of Lyophyllum shimeji provides insight into the initial evolution of ectomycorrhizal fungal genome.</title>
        <authorList>
            <person name="Kobayashi Y."/>
            <person name="Shibata T."/>
            <person name="Hirakawa H."/>
            <person name="Shigenobu S."/>
            <person name="Nishiyama T."/>
            <person name="Yamada A."/>
            <person name="Hasebe M."/>
            <person name="Kawaguchi M."/>
        </authorList>
    </citation>
    <scope>NUCLEOTIDE SEQUENCE</scope>
    <source>
        <strain evidence="5">AT787</strain>
    </source>
</reference>
<dbReference type="GO" id="GO:0016020">
    <property type="term" value="C:membrane"/>
    <property type="evidence" value="ECO:0007669"/>
    <property type="project" value="UniProtKB-SubCell"/>
</dbReference>
<evidence type="ECO:0000256" key="1">
    <source>
        <dbReference type="ARBA" id="ARBA00004141"/>
    </source>
</evidence>
<dbReference type="InterPro" id="IPR050327">
    <property type="entry name" value="Proton-linked_MCT"/>
</dbReference>
<dbReference type="AlphaFoldDB" id="A0A9P3PQJ9"/>
<dbReference type="SUPFAM" id="SSF103473">
    <property type="entry name" value="MFS general substrate transporter"/>
    <property type="match status" value="1"/>
</dbReference>
<protein>
    <submittedName>
        <fullName evidence="5">MFS general substrate transporter</fullName>
    </submittedName>
</protein>
<organism evidence="5 6">
    <name type="scientific">Lyophyllum shimeji</name>
    <name type="common">Hon-shimeji</name>
    <name type="synonym">Tricholoma shimeji</name>
    <dbReference type="NCBI Taxonomy" id="47721"/>
    <lineage>
        <taxon>Eukaryota</taxon>
        <taxon>Fungi</taxon>
        <taxon>Dikarya</taxon>
        <taxon>Basidiomycota</taxon>
        <taxon>Agaricomycotina</taxon>
        <taxon>Agaricomycetes</taxon>
        <taxon>Agaricomycetidae</taxon>
        <taxon>Agaricales</taxon>
        <taxon>Tricholomatineae</taxon>
        <taxon>Lyophyllaceae</taxon>
        <taxon>Lyophyllum</taxon>
    </lineage>
</organism>
<evidence type="ECO:0000256" key="4">
    <source>
        <dbReference type="SAM" id="Phobius"/>
    </source>
</evidence>
<feature type="transmembrane region" description="Helical" evidence="4">
    <location>
        <begin position="284"/>
        <end position="307"/>
    </location>
</feature>
<evidence type="ECO:0000256" key="3">
    <source>
        <dbReference type="SAM" id="MobiDB-lite"/>
    </source>
</evidence>
<dbReference type="GO" id="GO:0022857">
    <property type="term" value="F:transmembrane transporter activity"/>
    <property type="evidence" value="ECO:0007669"/>
    <property type="project" value="InterPro"/>
</dbReference>
<keyword evidence="4" id="KW-0812">Transmembrane</keyword>
<feature type="transmembrane region" description="Helical" evidence="4">
    <location>
        <begin position="348"/>
        <end position="366"/>
    </location>
</feature>
<dbReference type="PANTHER" id="PTHR11360">
    <property type="entry name" value="MONOCARBOXYLATE TRANSPORTER"/>
    <property type="match status" value="1"/>
</dbReference>
<feature type="transmembrane region" description="Helical" evidence="4">
    <location>
        <begin position="117"/>
        <end position="134"/>
    </location>
</feature>
<feature type="region of interest" description="Disordered" evidence="3">
    <location>
        <begin position="49"/>
        <end position="68"/>
    </location>
</feature>
<dbReference type="Gene3D" id="1.20.1250.20">
    <property type="entry name" value="MFS general substrate transporter like domains"/>
    <property type="match status" value="2"/>
</dbReference>
<evidence type="ECO:0000313" key="6">
    <source>
        <dbReference type="Proteomes" id="UP001063166"/>
    </source>
</evidence>
<gene>
    <name evidence="5" type="ORF">LshimejAT787_0800840</name>
</gene>
<dbReference type="InterPro" id="IPR011701">
    <property type="entry name" value="MFS"/>
</dbReference>
<proteinExistence type="inferred from homology"/>
<feature type="compositionally biased region" description="Basic and acidic residues" evidence="3">
    <location>
        <begin position="51"/>
        <end position="60"/>
    </location>
</feature>
<feature type="transmembrane region" description="Helical" evidence="4">
    <location>
        <begin position="171"/>
        <end position="193"/>
    </location>
</feature>
<dbReference type="Proteomes" id="UP001063166">
    <property type="component" value="Unassembled WGS sequence"/>
</dbReference>
<dbReference type="EMBL" id="BRPK01000008">
    <property type="protein sequence ID" value="GLB40213.1"/>
    <property type="molecule type" value="Genomic_DNA"/>
</dbReference>
<comment type="similarity">
    <text evidence="2">Belongs to the major facilitator superfamily. Monocarboxylate porter (TC 2.A.1.13) family.</text>
</comment>
<dbReference type="PANTHER" id="PTHR11360:SF234">
    <property type="entry name" value="MFS-TYPE TRANSPORTER DBAD-RELATED"/>
    <property type="match status" value="1"/>
</dbReference>
<accession>A0A9P3PQJ9</accession>
<feature type="transmembrane region" description="Helical" evidence="4">
    <location>
        <begin position="146"/>
        <end position="165"/>
    </location>
</feature>
<comment type="caution">
    <text evidence="5">The sequence shown here is derived from an EMBL/GenBank/DDBJ whole genome shotgun (WGS) entry which is preliminary data.</text>
</comment>
<feature type="transmembrane region" description="Helical" evidence="4">
    <location>
        <begin position="205"/>
        <end position="226"/>
    </location>
</feature>
<feature type="transmembrane region" description="Helical" evidence="4">
    <location>
        <begin position="76"/>
        <end position="97"/>
    </location>
</feature>
<name>A0A9P3PQJ9_LYOSH</name>
<evidence type="ECO:0000313" key="5">
    <source>
        <dbReference type="EMBL" id="GLB40213.1"/>
    </source>
</evidence>
<dbReference type="InterPro" id="IPR036259">
    <property type="entry name" value="MFS_trans_sf"/>
</dbReference>
<feature type="transmembrane region" description="Helical" evidence="4">
    <location>
        <begin position="438"/>
        <end position="458"/>
    </location>
</feature>
<dbReference type="OrthoDB" id="6499973at2759"/>
<feature type="transmembrane region" description="Helical" evidence="4">
    <location>
        <begin position="319"/>
        <end position="336"/>
    </location>
</feature>
<sequence>MLSASMVAPCFTRARPALAVLRPIVTALRSDKILPLPLMSFITDTAPLSPKAEHDQHDQARYSPNESSIPDGGLRAWSTVIGAWFMMFAMFGYINSFGVYQDFYTRDFLSESTPSRISWIGSLQFFMPFAFGIVSGKLFDAGHFHVLVATGSVLFSFSLFMLSLAEPHHYYQVFLSQGLGMGMGIGLTFVPTVSILVHHFERRRALASGIALSGSSLGAVMFPIMLNHLIPRIGFSQAVRATAYIVLGCLVAANALMRTNKATADLRAKAPPPDVRIYLKDAPYMVAVFGCLMGLFGVYFPIFYLQLYSVHRADVGTTLAFYSLAIVNACSAVGRISGNFFADRFGPWNLQAPCALVTAATIWAVLGVKDPATLIVVSILYGLFSGAGLSLSVAGWASLAQTPHEAGARTGVALAVASFGILGSAPAQGALLGKQFRWIQPIAFAGTLVLGSSVLFLITRSLLVRKRGTWKV</sequence>
<dbReference type="Pfam" id="PF07690">
    <property type="entry name" value="MFS_1"/>
    <property type="match status" value="1"/>
</dbReference>
<comment type="subcellular location">
    <subcellularLocation>
        <location evidence="1">Membrane</location>
        <topology evidence="1">Multi-pass membrane protein</topology>
    </subcellularLocation>
</comment>